<dbReference type="EMBL" id="MSDW01000001">
    <property type="protein sequence ID" value="OKY78684.1"/>
    <property type="molecule type" value="Genomic_DNA"/>
</dbReference>
<evidence type="ECO:0000313" key="2">
    <source>
        <dbReference type="Proteomes" id="UP000185744"/>
    </source>
</evidence>
<reference evidence="1" key="1">
    <citation type="submission" date="2016-12" db="EMBL/GenBank/DDBJ databases">
        <title>Discovery of methanogenic haloarchaea.</title>
        <authorList>
            <person name="Sorokin D.Y."/>
            <person name="Makarova K.S."/>
            <person name="Abbas B."/>
            <person name="Ferrer M."/>
            <person name="Golyshin P.N."/>
        </authorList>
    </citation>
    <scope>NUCLEOTIDE SEQUENCE [LARGE SCALE GENOMIC DNA]</scope>
    <source>
        <strain evidence="1">HMET1</strain>
    </source>
</reference>
<evidence type="ECO:0000313" key="1">
    <source>
        <dbReference type="EMBL" id="OKY78684.1"/>
    </source>
</evidence>
<proteinExistence type="predicted"/>
<keyword evidence="2" id="KW-1185">Reference proteome</keyword>
<comment type="caution">
    <text evidence="1">The sequence shown here is derived from an EMBL/GenBank/DDBJ whole genome shotgun (WGS) entry which is preliminary data.</text>
</comment>
<sequence>MKAAVNVLRAYVSVDKVEEDVKVVSAVIQSDINNVLEIRLKFCWILLFLM</sequence>
<organism evidence="1 2">
    <name type="scientific">Methanohalarchaeum thermophilum</name>
    <dbReference type="NCBI Taxonomy" id="1903181"/>
    <lineage>
        <taxon>Archaea</taxon>
        <taxon>Methanobacteriati</taxon>
        <taxon>Methanobacteriota</taxon>
        <taxon>Methanonatronarchaeia</taxon>
        <taxon>Methanonatronarchaeales</taxon>
        <taxon>Methanonatronarchaeaceae</taxon>
        <taxon>Candidatus Methanohalarchaeum</taxon>
    </lineage>
</organism>
<protein>
    <submittedName>
        <fullName evidence="1">Uncharacterized protein</fullName>
    </submittedName>
</protein>
<dbReference type="Proteomes" id="UP000185744">
    <property type="component" value="Unassembled WGS sequence"/>
</dbReference>
<gene>
    <name evidence="1" type="ORF">BTN85_1181</name>
</gene>
<dbReference type="AlphaFoldDB" id="A0A1Q6DWE2"/>
<accession>A0A1Q6DWE2</accession>
<dbReference type="InParanoid" id="A0A1Q6DWE2"/>
<name>A0A1Q6DWE2_METT1</name>